<reference evidence="12 15" key="2">
    <citation type="submission" date="2021-01" db="EMBL/GenBank/DDBJ databases">
        <title>FDA dAtabase for Regulatory Grade micrObial Sequences (FDA-ARGOS): Supporting development and validation of Infectious Disease Dx tests.</title>
        <authorList>
            <person name="Sproer C."/>
            <person name="Gronow S."/>
            <person name="Severitt S."/>
            <person name="Schroder I."/>
            <person name="Tallon L."/>
            <person name="Sadzewicz L."/>
            <person name="Zhao X."/>
            <person name="Boylan J."/>
            <person name="Ott S."/>
            <person name="Bowen H."/>
            <person name="Vavikolanu K."/>
            <person name="Mehta A."/>
            <person name="Aluvathingal J."/>
            <person name="Nadendla S."/>
            <person name="Lowell S."/>
            <person name="Myers T."/>
            <person name="Yan Y."/>
            <person name="Sichtig H."/>
        </authorList>
    </citation>
    <scope>NUCLEOTIDE SEQUENCE [LARGE SCALE GENOMIC DNA]</scope>
    <source>
        <strain evidence="12 15">FDAARGOS_1148</strain>
    </source>
</reference>
<reference evidence="13 14" key="1">
    <citation type="submission" date="2018-11" db="EMBL/GenBank/DDBJ databases">
        <title>Genomic profiling of Staphylococcus species from a Poultry farm system in KwaZulu-Natal, South Africa.</title>
        <authorList>
            <person name="Amoako D.G."/>
            <person name="Somboro A.M."/>
            <person name="Abia A.L.K."/>
            <person name="Bester L.A."/>
            <person name="Essack S.Y."/>
        </authorList>
    </citation>
    <scope>NUCLEOTIDE SEQUENCE [LARGE SCALE GENOMIC DNA]</scope>
    <source>
        <strain evidence="13 14">SA11</strain>
    </source>
</reference>
<evidence type="ECO:0000313" key="15">
    <source>
        <dbReference type="Proteomes" id="UP000595942"/>
    </source>
</evidence>
<dbReference type="InterPro" id="IPR011304">
    <property type="entry name" value="L-lactate_DH"/>
</dbReference>
<feature type="binding site" evidence="7">
    <location>
        <position position="92"/>
    </location>
    <ligand>
        <name>substrate</name>
    </ligand>
</feature>
<comment type="pathway">
    <text evidence="1 7">Fermentation; pyruvate fermentation to lactate; (S)-lactate from pyruvate: step 1/1.</text>
</comment>
<feature type="domain" description="Lactate/malate dehydrogenase N-terminal" evidence="10">
    <location>
        <begin position="8"/>
        <end position="146"/>
    </location>
</feature>
<evidence type="ECO:0000256" key="9">
    <source>
        <dbReference type="PIRSR" id="PIRSR000102-3"/>
    </source>
</evidence>
<feature type="binding site" evidence="7">
    <location>
        <position position="69"/>
    </location>
    <ligand>
        <name>NAD(+)</name>
        <dbReference type="ChEBI" id="CHEBI:57540"/>
    </ligand>
</feature>
<feature type="active site" description="Proton acceptor" evidence="7 8">
    <location>
        <position position="179"/>
    </location>
</feature>
<dbReference type="Proteomes" id="UP000595942">
    <property type="component" value="Chromosome"/>
</dbReference>
<evidence type="ECO:0000256" key="2">
    <source>
        <dbReference type="ARBA" id="ARBA00006054"/>
    </source>
</evidence>
<feature type="binding site" evidence="7">
    <location>
        <begin position="122"/>
        <end position="124"/>
    </location>
    <ligand>
        <name>NAD(+)</name>
        <dbReference type="ChEBI" id="CHEBI:57540"/>
    </ligand>
</feature>
<organism evidence="13 14">
    <name type="scientific">Staphylococcus condimenti</name>
    <dbReference type="NCBI Taxonomy" id="70255"/>
    <lineage>
        <taxon>Bacteria</taxon>
        <taxon>Bacillati</taxon>
        <taxon>Bacillota</taxon>
        <taxon>Bacilli</taxon>
        <taxon>Bacillales</taxon>
        <taxon>Staphylococcaceae</taxon>
        <taxon>Staphylococcus</taxon>
    </lineage>
</organism>
<feature type="binding site" evidence="7">
    <location>
        <position position="147"/>
    </location>
    <ligand>
        <name>NAD(+)</name>
        <dbReference type="ChEBI" id="CHEBI:57540"/>
    </ligand>
</feature>
<dbReference type="PANTHER" id="PTHR43128:SF16">
    <property type="entry name" value="L-LACTATE DEHYDROGENASE"/>
    <property type="match status" value="1"/>
</dbReference>
<dbReference type="CDD" id="cd05291">
    <property type="entry name" value="HicDH_like"/>
    <property type="match status" value="1"/>
</dbReference>
<comment type="function">
    <text evidence="7">Catalyzes the conversion of lactate to pyruvate.</text>
</comment>
<dbReference type="EC" id="1.1.1.27" evidence="3 7"/>
<keyword evidence="7" id="KW-0597">Phosphoprotein</keyword>
<feature type="binding site" evidence="7">
    <location>
        <position position="43"/>
    </location>
    <ligand>
        <name>NAD(+)</name>
        <dbReference type="ChEBI" id="CHEBI:57540"/>
    </ligand>
</feature>
<dbReference type="EMBL" id="RQTE01000202">
    <property type="protein sequence ID" value="RZI01024.1"/>
    <property type="molecule type" value="Genomic_DNA"/>
</dbReference>
<dbReference type="InterPro" id="IPR015955">
    <property type="entry name" value="Lactate_DH/Glyco_Ohase_4_C"/>
</dbReference>
<dbReference type="InterPro" id="IPR018177">
    <property type="entry name" value="L-lactate_DH_AS"/>
</dbReference>
<dbReference type="EMBL" id="CP068073">
    <property type="protein sequence ID" value="QQS83693.1"/>
    <property type="molecule type" value="Genomic_DNA"/>
</dbReference>
<keyword evidence="7" id="KW-0963">Cytoplasm</keyword>
<dbReference type="GO" id="GO:0004459">
    <property type="term" value="F:L-lactate dehydrogenase (NAD+) activity"/>
    <property type="evidence" value="ECO:0007669"/>
    <property type="project" value="UniProtKB-UniRule"/>
</dbReference>
<comment type="caution">
    <text evidence="7">Lacks conserved residue(s) required for the propagation of feature annotation.</text>
</comment>
<dbReference type="Gene3D" id="3.90.110.10">
    <property type="entry name" value="Lactate dehydrogenase/glycoside hydrolase, family 4, C-terminal"/>
    <property type="match status" value="1"/>
</dbReference>
<comment type="similarity">
    <text evidence="2 7">Belongs to the LDH/MDH superfamily. LDH family.</text>
</comment>
<dbReference type="GeneID" id="93726358"/>
<gene>
    <name evidence="7" type="primary">ldh</name>
    <name evidence="13" type="ORF">EIG99_09855</name>
    <name evidence="12" type="ORF">I6J05_05050</name>
</gene>
<dbReference type="PIRSF" id="PIRSF000102">
    <property type="entry name" value="Lac_mal_DH"/>
    <property type="match status" value="1"/>
</dbReference>
<evidence type="ECO:0000256" key="3">
    <source>
        <dbReference type="ARBA" id="ARBA00012967"/>
    </source>
</evidence>
<dbReference type="InterPro" id="IPR022383">
    <property type="entry name" value="Lactate/malate_DH_C"/>
</dbReference>
<evidence type="ECO:0000313" key="14">
    <source>
        <dbReference type="Proteomes" id="UP000293854"/>
    </source>
</evidence>
<evidence type="ECO:0000256" key="7">
    <source>
        <dbReference type="HAMAP-Rule" id="MF_00488"/>
    </source>
</evidence>
<name>A0A143P847_9STAP</name>
<comment type="subunit">
    <text evidence="7">Homotetramer.</text>
</comment>
<feature type="binding site" evidence="9">
    <location>
        <position position="99"/>
    </location>
    <ligand>
        <name>NAD(+)</name>
        <dbReference type="ChEBI" id="CHEBI:57540"/>
    </ligand>
</feature>
<dbReference type="Pfam" id="PF00056">
    <property type="entry name" value="Ldh_1_N"/>
    <property type="match status" value="1"/>
</dbReference>
<dbReference type="OrthoDB" id="9802969at2"/>
<protein>
    <recommendedName>
        <fullName evidence="3 7">L-lactate dehydrogenase</fullName>
        <shortName evidence="7">L-LDH</shortName>
        <ecNumber evidence="3 7">1.1.1.27</ecNumber>
    </recommendedName>
</protein>
<feature type="binding site" evidence="9">
    <location>
        <begin position="13"/>
        <end position="18"/>
    </location>
    <ligand>
        <name>NAD(+)</name>
        <dbReference type="ChEBI" id="CHEBI:57540"/>
    </ligand>
</feature>
<dbReference type="InterPro" id="IPR001557">
    <property type="entry name" value="L-lactate/malate_DH"/>
</dbReference>
<dbReference type="SUPFAM" id="SSF56327">
    <property type="entry name" value="LDH C-terminal domain-like"/>
    <property type="match status" value="1"/>
</dbReference>
<feature type="binding site" evidence="7">
    <location>
        <begin position="124"/>
        <end position="127"/>
    </location>
    <ligand>
        <name>substrate</name>
    </ligand>
</feature>
<dbReference type="NCBIfam" id="NF000824">
    <property type="entry name" value="PRK00066.1"/>
    <property type="match status" value="1"/>
</dbReference>
<dbReference type="Proteomes" id="UP000293854">
    <property type="component" value="Unassembled WGS sequence"/>
</dbReference>
<dbReference type="GO" id="GO:0006096">
    <property type="term" value="P:glycolytic process"/>
    <property type="evidence" value="ECO:0007669"/>
    <property type="project" value="UniProtKB-UniRule"/>
</dbReference>
<dbReference type="KEGG" id="scv:A4G25_00685"/>
<comment type="catalytic activity">
    <reaction evidence="6 7">
        <text>(S)-lactate + NAD(+) = pyruvate + NADH + H(+)</text>
        <dbReference type="Rhea" id="RHEA:23444"/>
        <dbReference type="ChEBI" id="CHEBI:15361"/>
        <dbReference type="ChEBI" id="CHEBI:15378"/>
        <dbReference type="ChEBI" id="CHEBI:16651"/>
        <dbReference type="ChEBI" id="CHEBI:57540"/>
        <dbReference type="ChEBI" id="CHEBI:57945"/>
        <dbReference type="EC" id="1.1.1.27"/>
    </reaction>
</comment>
<dbReference type="UniPathway" id="UPA00554">
    <property type="reaction ID" value="UER00611"/>
</dbReference>
<evidence type="ECO:0000256" key="4">
    <source>
        <dbReference type="ARBA" id="ARBA00023002"/>
    </source>
</evidence>
<dbReference type="InterPro" id="IPR001236">
    <property type="entry name" value="Lactate/malate_DH_N"/>
</dbReference>
<evidence type="ECO:0000313" key="12">
    <source>
        <dbReference type="EMBL" id="QQS83693.1"/>
    </source>
</evidence>
<dbReference type="GO" id="GO:0005737">
    <property type="term" value="C:cytoplasm"/>
    <property type="evidence" value="ECO:0007669"/>
    <property type="project" value="UniProtKB-SubCell"/>
</dbReference>
<dbReference type="PANTHER" id="PTHR43128">
    <property type="entry name" value="L-2-HYDROXYCARBOXYLATE DEHYDROGENASE (NAD(P)(+))"/>
    <property type="match status" value="1"/>
</dbReference>
<feature type="binding site" evidence="7 9">
    <location>
        <position position="38"/>
    </location>
    <ligand>
        <name>NAD(+)</name>
        <dbReference type="ChEBI" id="CHEBI:57540"/>
    </ligand>
</feature>
<evidence type="ECO:0000256" key="1">
    <source>
        <dbReference type="ARBA" id="ARBA00004843"/>
    </source>
</evidence>
<keyword evidence="4 7" id="KW-0560">Oxidoreductase</keyword>
<sequence>MKNIKANKVVLVGDGAVGSSYAFAMVAQGVADEFFIVDIAEEKVKGDVLDLNHGMPYGESPSIVKAGSYADCSDADLVVITAGAPQKPGETRFDLVEKNTKIFKSIVGQIMDSGFDGIFLIAANPVDVLTYVTKKVSGLPKERVIGSGTILDTARFKYELGAEFGVAPESVNASIIGEHGDSELAVWSQASIAGQNLHDILKSNPEKEKRIEEIFLNTRDAAYDIIQAKGATYYGIAMGLLHITKAILRNQNLVLTVSSYLEGEYGNEDVYIGVPTLVNRAGAVKIYETPLNDKETEEFNHSVEVLKDITKSVDKLFQ</sequence>
<dbReference type="HAMAP" id="MF_00488">
    <property type="entry name" value="Lactate_dehydrog"/>
    <property type="match status" value="1"/>
</dbReference>
<dbReference type="NCBIfam" id="TIGR01771">
    <property type="entry name" value="L-LDH-NAD"/>
    <property type="match status" value="1"/>
</dbReference>
<dbReference type="RefSeq" id="WP_047131934.1">
    <property type="nucleotide sequence ID" value="NZ_CP015114.1"/>
</dbReference>
<feature type="binding site" evidence="7">
    <location>
        <begin position="83"/>
        <end position="84"/>
    </location>
    <ligand>
        <name>NAD(+)</name>
        <dbReference type="ChEBI" id="CHEBI:57540"/>
    </ligand>
</feature>
<keyword evidence="15" id="KW-1185">Reference proteome</keyword>
<accession>A0A143P847</accession>
<dbReference type="FunFam" id="3.40.50.720:FF:000018">
    <property type="entry name" value="Malate dehydrogenase"/>
    <property type="match status" value="1"/>
</dbReference>
<feature type="binding site" evidence="7">
    <location>
        <position position="232"/>
    </location>
    <ligand>
        <name>substrate</name>
    </ligand>
</feature>
<evidence type="ECO:0000256" key="5">
    <source>
        <dbReference type="ARBA" id="ARBA00023027"/>
    </source>
</evidence>
<proteinExistence type="inferred from homology"/>
<feature type="domain" description="Lactate/malate dehydrogenase C-terminal" evidence="11">
    <location>
        <begin position="149"/>
        <end position="313"/>
    </location>
</feature>
<evidence type="ECO:0000256" key="8">
    <source>
        <dbReference type="PIRSR" id="PIRSR000102-1"/>
    </source>
</evidence>
<evidence type="ECO:0000256" key="6">
    <source>
        <dbReference type="ARBA" id="ARBA00049258"/>
    </source>
</evidence>
<keyword evidence="5 7" id="KW-0520">NAD</keyword>
<dbReference type="SUPFAM" id="SSF51735">
    <property type="entry name" value="NAD(P)-binding Rossmann-fold domains"/>
    <property type="match status" value="1"/>
</dbReference>
<feature type="binding site" evidence="7">
    <location>
        <position position="105"/>
    </location>
    <ligand>
        <name>NAD(+)</name>
        <dbReference type="ChEBI" id="CHEBI:57540"/>
    </ligand>
</feature>
<dbReference type="AlphaFoldDB" id="A0A143P847"/>
<dbReference type="Pfam" id="PF02866">
    <property type="entry name" value="Ldh_1_C"/>
    <property type="match status" value="1"/>
</dbReference>
<feature type="binding site" evidence="7">
    <location>
        <position position="17"/>
    </location>
    <ligand>
        <name>NAD(+)</name>
        <dbReference type="ChEBI" id="CHEBI:57540"/>
    </ligand>
</feature>
<feature type="binding site" evidence="7">
    <location>
        <begin position="152"/>
        <end position="155"/>
    </location>
    <ligand>
        <name>substrate</name>
    </ligand>
</feature>
<dbReference type="GO" id="GO:0006089">
    <property type="term" value="P:lactate metabolic process"/>
    <property type="evidence" value="ECO:0007669"/>
    <property type="project" value="TreeGrafter"/>
</dbReference>
<feature type="modified residue" description="Phosphotyrosine" evidence="7">
    <location>
        <position position="223"/>
    </location>
</feature>
<evidence type="ECO:0000259" key="11">
    <source>
        <dbReference type="Pfam" id="PF02866"/>
    </source>
</evidence>
<evidence type="ECO:0000259" key="10">
    <source>
        <dbReference type="Pfam" id="PF00056"/>
    </source>
</evidence>
<evidence type="ECO:0000313" key="13">
    <source>
        <dbReference type="EMBL" id="RZI01024.1"/>
    </source>
</evidence>
<feature type="binding site" evidence="7">
    <location>
        <position position="86"/>
    </location>
    <ligand>
        <name>substrate</name>
    </ligand>
</feature>
<dbReference type="InterPro" id="IPR036291">
    <property type="entry name" value="NAD(P)-bd_dom_sf"/>
</dbReference>
<dbReference type="PRINTS" id="PR00086">
    <property type="entry name" value="LLDHDRGNASE"/>
</dbReference>
<dbReference type="Gene3D" id="3.40.50.720">
    <property type="entry name" value="NAD(P)-binding Rossmann-like Domain"/>
    <property type="match status" value="1"/>
</dbReference>
<comment type="subcellular location">
    <subcellularLocation>
        <location evidence="7">Cytoplasm</location>
    </subcellularLocation>
</comment>
<dbReference type="PROSITE" id="PS00064">
    <property type="entry name" value="L_LDH"/>
    <property type="match status" value="1"/>
</dbReference>
<dbReference type="NCBIfam" id="NF004863">
    <property type="entry name" value="PRK06223.1"/>
    <property type="match status" value="1"/>
</dbReference>